<evidence type="ECO:0000313" key="7">
    <source>
        <dbReference type="EMBL" id="MBB5728171.1"/>
    </source>
</evidence>
<dbReference type="PANTHER" id="PTHR21659:SF42">
    <property type="entry name" value="UPF0057 MEMBRANE PROTEIN ZK632.10-RELATED"/>
    <property type="match status" value="1"/>
</dbReference>
<reference evidence="7 8" key="1">
    <citation type="submission" date="2020-08" db="EMBL/GenBank/DDBJ databases">
        <title>Genomic Encyclopedia of Type Strains, Phase IV (KMG-IV): sequencing the most valuable type-strain genomes for metagenomic binning, comparative biology and taxonomic classification.</title>
        <authorList>
            <person name="Goeker M."/>
        </authorList>
    </citation>
    <scope>NUCLEOTIDE SEQUENCE [LARGE SCALE GENOMIC DNA]</scope>
    <source>
        <strain evidence="7 8">DSM 103336</strain>
    </source>
</reference>
<dbReference type="PROSITE" id="PS01309">
    <property type="entry name" value="UPF0057"/>
    <property type="match status" value="1"/>
</dbReference>
<dbReference type="OrthoDB" id="9810121at2"/>
<evidence type="ECO:0000256" key="6">
    <source>
        <dbReference type="SAM" id="Phobius"/>
    </source>
</evidence>
<evidence type="ECO:0000313" key="8">
    <source>
        <dbReference type="Proteomes" id="UP000546701"/>
    </source>
</evidence>
<accession>A0A7W9BQM6</accession>
<comment type="subcellular location">
    <subcellularLocation>
        <location evidence="1">Membrane</location>
    </subcellularLocation>
</comment>
<comment type="caution">
    <text evidence="7">The sequence shown here is derived from an EMBL/GenBank/DDBJ whole genome shotgun (WGS) entry which is preliminary data.</text>
</comment>
<dbReference type="EMBL" id="JACIJR010000001">
    <property type="protein sequence ID" value="MBB5728171.1"/>
    <property type="molecule type" value="Genomic_DNA"/>
</dbReference>
<dbReference type="GO" id="GO:0016020">
    <property type="term" value="C:membrane"/>
    <property type="evidence" value="ECO:0007669"/>
    <property type="project" value="UniProtKB-SubCell"/>
</dbReference>
<organism evidence="7 8">
    <name type="scientific">Sphingomonas prati</name>
    <dbReference type="NCBI Taxonomy" id="1843237"/>
    <lineage>
        <taxon>Bacteria</taxon>
        <taxon>Pseudomonadati</taxon>
        <taxon>Pseudomonadota</taxon>
        <taxon>Alphaproteobacteria</taxon>
        <taxon>Sphingomonadales</taxon>
        <taxon>Sphingomonadaceae</taxon>
        <taxon>Sphingomonas</taxon>
    </lineage>
</organism>
<dbReference type="InterPro" id="IPR000612">
    <property type="entry name" value="PMP3"/>
</dbReference>
<evidence type="ECO:0000256" key="4">
    <source>
        <dbReference type="ARBA" id="ARBA00022989"/>
    </source>
</evidence>
<sequence length="61" mass="6507">MTIARIIAAILLPPLGIFLSRGLGRDFWIGVVLTIAAFVPGVIFALYIVLTDRNGSTALAH</sequence>
<comment type="similarity">
    <text evidence="2">Belongs to the UPF0057 (PMP3) family.</text>
</comment>
<keyword evidence="3 6" id="KW-0812">Transmembrane</keyword>
<proteinExistence type="inferred from homology"/>
<name>A0A7W9BQM6_9SPHN</name>
<dbReference type="PANTHER" id="PTHR21659">
    <property type="entry name" value="HYDROPHOBIC PROTEIN RCI2 LOW TEMPERATURE AND SALT RESPONSIVE PROTEIN LTI6 -RELATED"/>
    <property type="match status" value="1"/>
</dbReference>
<gene>
    <name evidence="7" type="ORF">FHS99_000627</name>
</gene>
<evidence type="ECO:0000256" key="3">
    <source>
        <dbReference type="ARBA" id="ARBA00022692"/>
    </source>
</evidence>
<dbReference type="Proteomes" id="UP000546701">
    <property type="component" value="Unassembled WGS sequence"/>
</dbReference>
<dbReference type="RefSeq" id="WP_157174885.1">
    <property type="nucleotide sequence ID" value="NZ_BMJP01000001.1"/>
</dbReference>
<keyword evidence="4 6" id="KW-1133">Transmembrane helix</keyword>
<dbReference type="AlphaFoldDB" id="A0A7W9BQM6"/>
<evidence type="ECO:0000256" key="1">
    <source>
        <dbReference type="ARBA" id="ARBA00004370"/>
    </source>
</evidence>
<dbReference type="Pfam" id="PF01679">
    <property type="entry name" value="Pmp3"/>
    <property type="match status" value="1"/>
</dbReference>
<keyword evidence="8" id="KW-1185">Reference proteome</keyword>
<protein>
    <submittedName>
        <fullName evidence="7">Uncharacterized membrane protein YqaE (UPF0057 family)</fullName>
    </submittedName>
</protein>
<evidence type="ECO:0000256" key="2">
    <source>
        <dbReference type="ARBA" id="ARBA00009530"/>
    </source>
</evidence>
<keyword evidence="5 6" id="KW-0472">Membrane</keyword>
<evidence type="ECO:0000256" key="5">
    <source>
        <dbReference type="ARBA" id="ARBA00023136"/>
    </source>
</evidence>
<feature type="transmembrane region" description="Helical" evidence="6">
    <location>
        <begin position="27"/>
        <end position="50"/>
    </location>
</feature>